<name>A0A9D4C554_DREPO</name>
<comment type="caution">
    <text evidence="1">The sequence shown here is derived from an EMBL/GenBank/DDBJ whole genome shotgun (WGS) entry which is preliminary data.</text>
</comment>
<accession>A0A9D4C554</accession>
<protein>
    <submittedName>
        <fullName evidence="1">Uncharacterized protein</fullName>
    </submittedName>
</protein>
<evidence type="ECO:0000313" key="2">
    <source>
        <dbReference type="Proteomes" id="UP000828390"/>
    </source>
</evidence>
<reference evidence="1" key="2">
    <citation type="submission" date="2020-11" db="EMBL/GenBank/DDBJ databases">
        <authorList>
            <person name="McCartney M.A."/>
            <person name="Auch B."/>
            <person name="Kono T."/>
            <person name="Mallez S."/>
            <person name="Becker A."/>
            <person name="Gohl D.M."/>
            <person name="Silverstein K.A.T."/>
            <person name="Koren S."/>
            <person name="Bechman K.B."/>
            <person name="Herman A."/>
            <person name="Abrahante J.E."/>
            <person name="Garbe J."/>
        </authorList>
    </citation>
    <scope>NUCLEOTIDE SEQUENCE</scope>
    <source>
        <strain evidence="1">Duluth1</strain>
        <tissue evidence="1">Whole animal</tissue>
    </source>
</reference>
<proteinExistence type="predicted"/>
<dbReference type="EMBL" id="JAIWYP010000013">
    <property type="protein sequence ID" value="KAH3717337.1"/>
    <property type="molecule type" value="Genomic_DNA"/>
</dbReference>
<organism evidence="1 2">
    <name type="scientific">Dreissena polymorpha</name>
    <name type="common">Zebra mussel</name>
    <name type="synonym">Mytilus polymorpha</name>
    <dbReference type="NCBI Taxonomy" id="45954"/>
    <lineage>
        <taxon>Eukaryota</taxon>
        <taxon>Metazoa</taxon>
        <taxon>Spiralia</taxon>
        <taxon>Lophotrochozoa</taxon>
        <taxon>Mollusca</taxon>
        <taxon>Bivalvia</taxon>
        <taxon>Autobranchia</taxon>
        <taxon>Heteroconchia</taxon>
        <taxon>Euheterodonta</taxon>
        <taxon>Imparidentia</taxon>
        <taxon>Neoheterodontei</taxon>
        <taxon>Myida</taxon>
        <taxon>Dreissenoidea</taxon>
        <taxon>Dreissenidae</taxon>
        <taxon>Dreissena</taxon>
    </lineage>
</organism>
<keyword evidence="2" id="KW-1185">Reference proteome</keyword>
<dbReference type="AlphaFoldDB" id="A0A9D4C554"/>
<evidence type="ECO:0000313" key="1">
    <source>
        <dbReference type="EMBL" id="KAH3717337.1"/>
    </source>
</evidence>
<sequence length="219" mass="24788">MRDSGVLDLAVDIGIGSRHIIIIGSQHWQSALAVSIGSQHWQSALAVSIGSLRYRPDHFAHEHMDKVIVYAVNKIKTKSNSGAAKADALSPRRIDVILKSNFWWARPMLVDRVVIRDFQGSSANSVGGDMFTNQMWTDGRRSKTNPKTSLSNQAKNVTSIVFDHKENCPTPWRPDIYKTNLFTKFHDDWANNVTSRVFTSFFYFIKYKKTVPPAAMLFN</sequence>
<reference evidence="1" key="1">
    <citation type="journal article" date="2019" name="bioRxiv">
        <title>The Genome of the Zebra Mussel, Dreissena polymorpha: A Resource for Invasive Species Research.</title>
        <authorList>
            <person name="McCartney M.A."/>
            <person name="Auch B."/>
            <person name="Kono T."/>
            <person name="Mallez S."/>
            <person name="Zhang Y."/>
            <person name="Obille A."/>
            <person name="Becker A."/>
            <person name="Abrahante J.E."/>
            <person name="Garbe J."/>
            <person name="Badalamenti J.P."/>
            <person name="Herman A."/>
            <person name="Mangelson H."/>
            <person name="Liachko I."/>
            <person name="Sullivan S."/>
            <person name="Sone E.D."/>
            <person name="Koren S."/>
            <person name="Silverstein K.A.T."/>
            <person name="Beckman K.B."/>
            <person name="Gohl D.M."/>
        </authorList>
    </citation>
    <scope>NUCLEOTIDE SEQUENCE</scope>
    <source>
        <strain evidence="1">Duluth1</strain>
        <tissue evidence="1">Whole animal</tissue>
    </source>
</reference>
<dbReference type="Proteomes" id="UP000828390">
    <property type="component" value="Unassembled WGS sequence"/>
</dbReference>
<gene>
    <name evidence="1" type="ORF">DPMN_060121</name>
</gene>